<protein>
    <submittedName>
        <fullName evidence="5">Regulatory LuxR family protein</fullName>
    </submittedName>
</protein>
<dbReference type="SUPFAM" id="SSF46894">
    <property type="entry name" value="C-terminal effector domain of the bipartite response regulators"/>
    <property type="match status" value="1"/>
</dbReference>
<comment type="caution">
    <text evidence="5">The sequence shown here is derived from an EMBL/GenBank/DDBJ whole genome shotgun (WGS) entry which is preliminary data.</text>
</comment>
<keyword evidence="6" id="KW-1185">Reference proteome</keyword>
<sequence>MSYTHKIISILKEAETQDTRLDIDETITIIKALKNVTESKKLIEKTILLLFLVEKKTEKIELLSHRESQIFSLIGLGFSSKEISSLLGISKETVSTHRKNIIKKLKLQGSGKLQKTAIQYTQNKLS</sequence>
<keyword evidence="3" id="KW-0804">Transcription</keyword>
<dbReference type="PRINTS" id="PR00038">
    <property type="entry name" value="HTHLUXR"/>
</dbReference>
<dbReference type="Gene3D" id="1.10.10.10">
    <property type="entry name" value="Winged helix-like DNA-binding domain superfamily/Winged helix DNA-binding domain"/>
    <property type="match status" value="1"/>
</dbReference>
<organism evidence="5 6">
    <name type="scientific">Marinirhabdus gelatinilytica</name>
    <dbReference type="NCBI Taxonomy" id="1703343"/>
    <lineage>
        <taxon>Bacteria</taxon>
        <taxon>Pseudomonadati</taxon>
        <taxon>Bacteroidota</taxon>
        <taxon>Flavobacteriia</taxon>
        <taxon>Flavobacteriales</taxon>
        <taxon>Flavobacteriaceae</taxon>
    </lineage>
</organism>
<dbReference type="InterPro" id="IPR036388">
    <property type="entry name" value="WH-like_DNA-bd_sf"/>
</dbReference>
<dbReference type="Proteomes" id="UP000255317">
    <property type="component" value="Unassembled WGS sequence"/>
</dbReference>
<proteinExistence type="predicted"/>
<evidence type="ECO:0000256" key="2">
    <source>
        <dbReference type="ARBA" id="ARBA00023125"/>
    </source>
</evidence>
<dbReference type="EMBL" id="QRAO01000004">
    <property type="protein sequence ID" value="RDK84748.1"/>
    <property type="molecule type" value="Genomic_DNA"/>
</dbReference>
<dbReference type="RefSeq" id="WP_115124168.1">
    <property type="nucleotide sequence ID" value="NZ_QRAO01000004.1"/>
</dbReference>
<evidence type="ECO:0000313" key="5">
    <source>
        <dbReference type="EMBL" id="RDK84748.1"/>
    </source>
</evidence>
<dbReference type="SMART" id="SM00421">
    <property type="entry name" value="HTH_LUXR"/>
    <property type="match status" value="1"/>
</dbReference>
<dbReference type="GO" id="GO:0003677">
    <property type="term" value="F:DNA binding"/>
    <property type="evidence" value="ECO:0007669"/>
    <property type="project" value="UniProtKB-KW"/>
</dbReference>
<dbReference type="PROSITE" id="PS00622">
    <property type="entry name" value="HTH_LUXR_1"/>
    <property type="match status" value="1"/>
</dbReference>
<dbReference type="InterPro" id="IPR000792">
    <property type="entry name" value="Tscrpt_reg_LuxR_C"/>
</dbReference>
<evidence type="ECO:0000259" key="4">
    <source>
        <dbReference type="PROSITE" id="PS50043"/>
    </source>
</evidence>
<gene>
    <name evidence="5" type="ORF">C8D94_104121</name>
</gene>
<dbReference type="PROSITE" id="PS50043">
    <property type="entry name" value="HTH_LUXR_2"/>
    <property type="match status" value="1"/>
</dbReference>
<evidence type="ECO:0000313" key="6">
    <source>
        <dbReference type="Proteomes" id="UP000255317"/>
    </source>
</evidence>
<evidence type="ECO:0000256" key="3">
    <source>
        <dbReference type="ARBA" id="ARBA00023163"/>
    </source>
</evidence>
<dbReference type="Pfam" id="PF00196">
    <property type="entry name" value="GerE"/>
    <property type="match status" value="1"/>
</dbReference>
<keyword evidence="2" id="KW-0238">DNA-binding</keyword>
<keyword evidence="1" id="KW-0805">Transcription regulation</keyword>
<name>A0A370Q8R7_9FLAO</name>
<dbReference type="GO" id="GO:0006355">
    <property type="term" value="P:regulation of DNA-templated transcription"/>
    <property type="evidence" value="ECO:0007669"/>
    <property type="project" value="InterPro"/>
</dbReference>
<evidence type="ECO:0000256" key="1">
    <source>
        <dbReference type="ARBA" id="ARBA00023015"/>
    </source>
</evidence>
<dbReference type="CDD" id="cd06170">
    <property type="entry name" value="LuxR_C_like"/>
    <property type="match status" value="1"/>
</dbReference>
<dbReference type="PANTHER" id="PTHR44688">
    <property type="entry name" value="DNA-BINDING TRANSCRIPTIONAL ACTIVATOR DEVR_DOSR"/>
    <property type="match status" value="1"/>
</dbReference>
<dbReference type="InterPro" id="IPR016032">
    <property type="entry name" value="Sig_transdc_resp-reg_C-effctor"/>
</dbReference>
<accession>A0A370Q8R7</accession>
<reference evidence="5 6" key="1">
    <citation type="submission" date="2018-07" db="EMBL/GenBank/DDBJ databases">
        <title>Genomic Encyclopedia of Type Strains, Phase IV (KMG-IV): sequencing the most valuable type-strain genomes for metagenomic binning, comparative biology and taxonomic classification.</title>
        <authorList>
            <person name="Goeker M."/>
        </authorList>
    </citation>
    <scope>NUCLEOTIDE SEQUENCE [LARGE SCALE GENOMIC DNA]</scope>
    <source>
        <strain evidence="5 6">DSM 101478</strain>
    </source>
</reference>
<feature type="domain" description="HTH luxR-type" evidence="4">
    <location>
        <begin position="56"/>
        <end position="121"/>
    </location>
</feature>
<dbReference type="AlphaFoldDB" id="A0A370Q8R7"/>
<dbReference type="OrthoDB" id="965844at2"/>
<dbReference type="PANTHER" id="PTHR44688:SF16">
    <property type="entry name" value="DNA-BINDING TRANSCRIPTIONAL ACTIVATOR DEVR_DOSR"/>
    <property type="match status" value="1"/>
</dbReference>